<keyword evidence="3" id="KW-0050">Antiport</keyword>
<evidence type="ECO:0000256" key="10">
    <source>
        <dbReference type="SAM" id="Phobius"/>
    </source>
</evidence>
<feature type="transmembrane region" description="Helical" evidence="10">
    <location>
        <begin position="364"/>
        <end position="388"/>
    </location>
</feature>
<feature type="transmembrane region" description="Helical" evidence="10">
    <location>
        <begin position="284"/>
        <end position="306"/>
    </location>
</feature>
<gene>
    <name evidence="11" type="primary">norM</name>
    <name evidence="11" type="ORF">Enr10x_44300</name>
</gene>
<keyword evidence="2" id="KW-0813">Transport</keyword>
<keyword evidence="4" id="KW-1003">Cell membrane</keyword>
<name>A0A517QBS5_9PLAN</name>
<feature type="transmembrane region" description="Helical" evidence="10">
    <location>
        <begin position="101"/>
        <end position="127"/>
    </location>
</feature>
<evidence type="ECO:0000256" key="6">
    <source>
        <dbReference type="ARBA" id="ARBA00022989"/>
    </source>
</evidence>
<dbReference type="RefSeq" id="WP_145451318.1">
    <property type="nucleotide sequence ID" value="NZ_CP037421.1"/>
</dbReference>
<reference evidence="11 12" key="1">
    <citation type="submission" date="2019-03" db="EMBL/GenBank/DDBJ databases">
        <title>Deep-cultivation of Planctomycetes and their phenomic and genomic characterization uncovers novel biology.</title>
        <authorList>
            <person name="Wiegand S."/>
            <person name="Jogler M."/>
            <person name="Boedeker C."/>
            <person name="Pinto D."/>
            <person name="Vollmers J."/>
            <person name="Rivas-Marin E."/>
            <person name="Kohn T."/>
            <person name="Peeters S.H."/>
            <person name="Heuer A."/>
            <person name="Rast P."/>
            <person name="Oberbeckmann S."/>
            <person name="Bunk B."/>
            <person name="Jeske O."/>
            <person name="Meyerdierks A."/>
            <person name="Storesund J.E."/>
            <person name="Kallscheuer N."/>
            <person name="Luecker S."/>
            <person name="Lage O.M."/>
            <person name="Pohl T."/>
            <person name="Merkel B.J."/>
            <person name="Hornburger P."/>
            <person name="Mueller R.-W."/>
            <person name="Bruemmer F."/>
            <person name="Labrenz M."/>
            <person name="Spormann A.M."/>
            <person name="Op den Camp H."/>
            <person name="Overmann J."/>
            <person name="Amann R."/>
            <person name="Jetten M.S.M."/>
            <person name="Mascher T."/>
            <person name="Medema M.H."/>
            <person name="Devos D.P."/>
            <person name="Kaster A.-K."/>
            <person name="Ovreas L."/>
            <person name="Rohde M."/>
            <person name="Galperin M.Y."/>
            <person name="Jogler C."/>
        </authorList>
    </citation>
    <scope>NUCLEOTIDE SEQUENCE [LARGE SCALE GENOMIC DNA]</scope>
    <source>
        <strain evidence="11 12">Enr10</strain>
    </source>
</reference>
<accession>A0A517QBS5</accession>
<dbReference type="Pfam" id="PF01554">
    <property type="entry name" value="MatE"/>
    <property type="match status" value="2"/>
</dbReference>
<evidence type="ECO:0000256" key="8">
    <source>
        <dbReference type="ARBA" id="ARBA00023136"/>
    </source>
</evidence>
<feature type="transmembrane region" description="Helical" evidence="10">
    <location>
        <begin position="326"/>
        <end position="344"/>
    </location>
</feature>
<feature type="transmembrane region" description="Helical" evidence="10">
    <location>
        <begin position="139"/>
        <end position="161"/>
    </location>
</feature>
<feature type="transmembrane region" description="Helical" evidence="10">
    <location>
        <begin position="168"/>
        <end position="191"/>
    </location>
</feature>
<feature type="transmembrane region" description="Helical" evidence="10">
    <location>
        <begin position="400"/>
        <end position="424"/>
    </location>
</feature>
<dbReference type="Proteomes" id="UP000315647">
    <property type="component" value="Chromosome"/>
</dbReference>
<keyword evidence="7" id="KW-0406">Ion transport</keyword>
<dbReference type="GO" id="GO:0015297">
    <property type="term" value="F:antiporter activity"/>
    <property type="evidence" value="ECO:0007669"/>
    <property type="project" value="UniProtKB-KW"/>
</dbReference>
<evidence type="ECO:0000256" key="2">
    <source>
        <dbReference type="ARBA" id="ARBA00022448"/>
    </source>
</evidence>
<dbReference type="GO" id="GO:0042910">
    <property type="term" value="F:xenobiotic transmembrane transporter activity"/>
    <property type="evidence" value="ECO:0007669"/>
    <property type="project" value="InterPro"/>
</dbReference>
<evidence type="ECO:0000256" key="5">
    <source>
        <dbReference type="ARBA" id="ARBA00022692"/>
    </source>
</evidence>
<feature type="transmembrane region" description="Helical" evidence="10">
    <location>
        <begin position="197"/>
        <end position="220"/>
    </location>
</feature>
<evidence type="ECO:0000256" key="3">
    <source>
        <dbReference type="ARBA" id="ARBA00022449"/>
    </source>
</evidence>
<dbReference type="PANTHER" id="PTHR43298:SF2">
    <property type="entry name" value="FMN_FAD EXPORTER YEEO-RELATED"/>
    <property type="match status" value="1"/>
</dbReference>
<dbReference type="InterPro" id="IPR050222">
    <property type="entry name" value="MATE_MdtK"/>
</dbReference>
<evidence type="ECO:0000256" key="1">
    <source>
        <dbReference type="ARBA" id="ARBA00004651"/>
    </source>
</evidence>
<dbReference type="NCBIfam" id="TIGR00797">
    <property type="entry name" value="matE"/>
    <property type="match status" value="1"/>
</dbReference>
<feature type="transmembrane region" description="Helical" evidence="10">
    <location>
        <begin position="430"/>
        <end position="450"/>
    </location>
</feature>
<keyword evidence="8 10" id="KW-0472">Membrane</keyword>
<evidence type="ECO:0000256" key="4">
    <source>
        <dbReference type="ARBA" id="ARBA00022475"/>
    </source>
</evidence>
<dbReference type="InterPro" id="IPR048279">
    <property type="entry name" value="MdtK-like"/>
</dbReference>
<evidence type="ECO:0000313" key="11">
    <source>
        <dbReference type="EMBL" id="QDT29081.1"/>
    </source>
</evidence>
<dbReference type="GO" id="GO:0005886">
    <property type="term" value="C:plasma membrane"/>
    <property type="evidence" value="ECO:0007669"/>
    <property type="project" value="UniProtKB-SubCell"/>
</dbReference>
<dbReference type="PIRSF" id="PIRSF006603">
    <property type="entry name" value="DinF"/>
    <property type="match status" value="1"/>
</dbReference>
<evidence type="ECO:0000313" key="12">
    <source>
        <dbReference type="Proteomes" id="UP000315647"/>
    </source>
</evidence>
<feature type="transmembrane region" description="Helical" evidence="10">
    <location>
        <begin position="21"/>
        <end position="41"/>
    </location>
</feature>
<dbReference type="GO" id="GO:0006811">
    <property type="term" value="P:monoatomic ion transport"/>
    <property type="evidence" value="ECO:0007669"/>
    <property type="project" value="UniProtKB-KW"/>
</dbReference>
<dbReference type="EMBL" id="CP037421">
    <property type="protein sequence ID" value="QDT29081.1"/>
    <property type="molecule type" value="Genomic_DNA"/>
</dbReference>
<feature type="transmembrane region" description="Helical" evidence="10">
    <location>
        <begin position="254"/>
        <end position="272"/>
    </location>
</feature>
<evidence type="ECO:0000256" key="9">
    <source>
        <dbReference type="ARBA" id="ARBA00031636"/>
    </source>
</evidence>
<organism evidence="11 12">
    <name type="scientific">Gimesia panareensis</name>
    <dbReference type="NCBI Taxonomy" id="2527978"/>
    <lineage>
        <taxon>Bacteria</taxon>
        <taxon>Pseudomonadati</taxon>
        <taxon>Planctomycetota</taxon>
        <taxon>Planctomycetia</taxon>
        <taxon>Planctomycetales</taxon>
        <taxon>Planctomycetaceae</taxon>
        <taxon>Gimesia</taxon>
    </lineage>
</organism>
<evidence type="ECO:0000256" key="7">
    <source>
        <dbReference type="ARBA" id="ARBA00023065"/>
    </source>
</evidence>
<dbReference type="PANTHER" id="PTHR43298">
    <property type="entry name" value="MULTIDRUG RESISTANCE PROTEIN NORM-RELATED"/>
    <property type="match status" value="1"/>
</dbReference>
<comment type="subcellular location">
    <subcellularLocation>
        <location evidence="1">Cell membrane</location>
        <topology evidence="1">Multi-pass membrane protein</topology>
    </subcellularLocation>
</comment>
<protein>
    <recommendedName>
        <fullName evidence="9">Multidrug-efflux transporter</fullName>
    </recommendedName>
</protein>
<keyword evidence="12" id="KW-1185">Reference proteome</keyword>
<proteinExistence type="predicted"/>
<dbReference type="AlphaFoldDB" id="A0A517QBS5"/>
<sequence length="484" mass="53450">MEDPSLNQQTSTVSPGSLRELANVAVPLVLSCGSLSIMHVVDRIFLTWWSTDAVAAALPAGLIQWTIMSIAMGKAMYVNTFVAQYEGANQRQRVSEAVWQGVYLALIWGGLLLLCAPFAGIFFHWIGHTAEVQALEAEYFSILCLGSGPALLSAVLSCFYTGRGQTMVVMWVNLTSVLVNMLLDYCLIFGAGPFPALGIRGAAIATVTANVSTLLLYLFIMLARHEARRYGLFNHWRFNRELFMRLIRYGFPNGLLYFIDIIGFTLFIVLVGRIGKIELAATTIAFNLNSLAFVPMMGVGTAVMTLVGKRIGEGRPQLAVTTTWKAFAVSATYMLLFAVIYVGFPELLLRPYAPEVMTEDFLKVKQAAIVLLRFAALFSFFDAMVVVFGSAIRGAGDTRFCMIYTLLTGWAIMVIPTFLVWRYADVGEKLFGSWVACTSYLGVLGIGYLIRFLAGHWKQMRVIEDHFPEPTAEDSEQPVEGALT</sequence>
<dbReference type="CDD" id="cd13133">
    <property type="entry name" value="MATE_like_7"/>
    <property type="match status" value="1"/>
</dbReference>
<dbReference type="InterPro" id="IPR002528">
    <property type="entry name" value="MATE_fam"/>
</dbReference>
<keyword evidence="6 10" id="KW-1133">Transmembrane helix</keyword>
<keyword evidence="5 10" id="KW-0812">Transmembrane</keyword>